<dbReference type="GO" id="GO:0046314">
    <property type="term" value="P:phosphocreatine biosynthetic process"/>
    <property type="evidence" value="ECO:0007669"/>
    <property type="project" value="InterPro"/>
</dbReference>
<feature type="binding site" evidence="5">
    <location>
        <position position="120"/>
    </location>
    <ligand>
        <name>ATP</name>
        <dbReference type="ChEBI" id="CHEBI:30616"/>
    </ligand>
</feature>
<accession>A0A9D1T2J7</accession>
<dbReference type="Pfam" id="PF00217">
    <property type="entry name" value="ATP-gua_Ptrans"/>
    <property type="match status" value="1"/>
</dbReference>
<dbReference type="InterPro" id="IPR022414">
    <property type="entry name" value="ATP-guanido_PTrfase_cat"/>
</dbReference>
<dbReference type="PROSITE" id="PS51510">
    <property type="entry name" value="PHOSPHAGEN_KINASE_C"/>
    <property type="match status" value="1"/>
</dbReference>
<evidence type="ECO:0000256" key="4">
    <source>
        <dbReference type="ARBA" id="ARBA00022840"/>
    </source>
</evidence>
<evidence type="ECO:0000313" key="7">
    <source>
        <dbReference type="EMBL" id="HIV04826.1"/>
    </source>
</evidence>
<dbReference type="GO" id="GO:0005615">
    <property type="term" value="C:extracellular space"/>
    <property type="evidence" value="ECO:0007669"/>
    <property type="project" value="TreeGrafter"/>
</dbReference>
<dbReference type="AlphaFoldDB" id="A0A9D1T2J7"/>
<feature type="binding site" evidence="5">
    <location>
        <begin position="202"/>
        <end position="207"/>
    </location>
    <ligand>
        <name>ATP</name>
        <dbReference type="ChEBI" id="CHEBI:30616"/>
    </ligand>
</feature>
<evidence type="ECO:0000256" key="2">
    <source>
        <dbReference type="ARBA" id="ARBA00022741"/>
    </source>
</evidence>
<keyword evidence="3 5" id="KW-0418">Kinase</keyword>
<evidence type="ECO:0000259" key="6">
    <source>
        <dbReference type="PROSITE" id="PS51510"/>
    </source>
</evidence>
<feature type="binding site" evidence="5">
    <location>
        <begin position="171"/>
        <end position="175"/>
    </location>
    <ligand>
        <name>ATP</name>
        <dbReference type="ChEBI" id="CHEBI:30616"/>
    </ligand>
</feature>
<dbReference type="PANTHER" id="PTHR11547:SF38">
    <property type="entry name" value="ARGININE KINASE 1-RELATED"/>
    <property type="match status" value="1"/>
</dbReference>
<dbReference type="Gene3D" id="3.30.590.10">
    <property type="entry name" value="Glutamine synthetase/guanido kinase, catalytic domain"/>
    <property type="match status" value="1"/>
</dbReference>
<protein>
    <submittedName>
        <fullName evidence="7">ATP--guanido phosphotransferase</fullName>
    </submittedName>
</protein>
<evidence type="ECO:0000313" key="8">
    <source>
        <dbReference type="Proteomes" id="UP000886812"/>
    </source>
</evidence>
<comment type="caution">
    <text evidence="7">The sequence shown here is derived from an EMBL/GenBank/DDBJ whole genome shotgun (WGS) entry which is preliminary data.</text>
</comment>
<evidence type="ECO:0000256" key="5">
    <source>
        <dbReference type="PROSITE-ProRule" id="PRU00843"/>
    </source>
</evidence>
<dbReference type="Proteomes" id="UP000886812">
    <property type="component" value="Unassembled WGS sequence"/>
</dbReference>
<dbReference type="CDD" id="cd07930">
    <property type="entry name" value="bacterial_phosphagen_kinase"/>
    <property type="match status" value="1"/>
</dbReference>
<proteinExistence type="inferred from homology"/>
<reference evidence="7" key="1">
    <citation type="submission" date="2020-10" db="EMBL/GenBank/DDBJ databases">
        <authorList>
            <person name="Gilroy R."/>
        </authorList>
    </citation>
    <scope>NUCLEOTIDE SEQUENCE</scope>
    <source>
        <strain evidence="7">10669</strain>
    </source>
</reference>
<dbReference type="EMBL" id="DVOG01000181">
    <property type="protein sequence ID" value="HIV04826.1"/>
    <property type="molecule type" value="Genomic_DNA"/>
</dbReference>
<evidence type="ECO:0000256" key="3">
    <source>
        <dbReference type="ARBA" id="ARBA00022777"/>
    </source>
</evidence>
<dbReference type="GO" id="GO:0005524">
    <property type="term" value="F:ATP binding"/>
    <property type="evidence" value="ECO:0007669"/>
    <property type="project" value="UniProtKB-UniRule"/>
</dbReference>
<evidence type="ECO:0000256" key="1">
    <source>
        <dbReference type="ARBA" id="ARBA00022679"/>
    </source>
</evidence>
<dbReference type="PANTHER" id="PTHR11547">
    <property type="entry name" value="ARGININE OR CREATINE KINASE"/>
    <property type="match status" value="1"/>
</dbReference>
<dbReference type="InterPro" id="IPR000749">
    <property type="entry name" value="ATP-guanido_PTrfase"/>
</dbReference>
<dbReference type="SUPFAM" id="SSF55931">
    <property type="entry name" value="Glutamine synthetase/guanido kinase"/>
    <property type="match status" value="1"/>
</dbReference>
<dbReference type="GO" id="GO:0004111">
    <property type="term" value="F:creatine kinase activity"/>
    <property type="evidence" value="ECO:0007669"/>
    <property type="project" value="InterPro"/>
</dbReference>
<keyword evidence="1 5" id="KW-0808">Transferase</keyword>
<dbReference type="InterPro" id="IPR023660">
    <property type="entry name" value="Arg_Kinase"/>
</dbReference>
<reference evidence="7" key="2">
    <citation type="journal article" date="2021" name="PeerJ">
        <title>Extensive microbial diversity within the chicken gut microbiome revealed by metagenomics and culture.</title>
        <authorList>
            <person name="Gilroy R."/>
            <person name="Ravi A."/>
            <person name="Getino M."/>
            <person name="Pursley I."/>
            <person name="Horton D.L."/>
            <person name="Alikhan N.F."/>
            <person name="Baker D."/>
            <person name="Gharbi K."/>
            <person name="Hall N."/>
            <person name="Watson M."/>
            <person name="Adriaenssens E.M."/>
            <person name="Foster-Nyarko E."/>
            <person name="Jarju S."/>
            <person name="Secka A."/>
            <person name="Antonio M."/>
            <person name="Oren A."/>
            <person name="Chaudhuri R.R."/>
            <person name="La Ragione R."/>
            <person name="Hildebrand F."/>
            <person name="Pallen M.J."/>
        </authorList>
    </citation>
    <scope>NUCLEOTIDE SEQUENCE</scope>
    <source>
        <strain evidence="7">10669</strain>
    </source>
</reference>
<organism evidence="7 8">
    <name type="scientific">Candidatus Spyradosoma merdigallinarum</name>
    <dbReference type="NCBI Taxonomy" id="2840950"/>
    <lineage>
        <taxon>Bacteria</taxon>
        <taxon>Pseudomonadati</taxon>
        <taxon>Verrucomicrobiota</taxon>
        <taxon>Opitutia</taxon>
        <taxon>Opitutia incertae sedis</taxon>
        <taxon>Candidatus Spyradosoma</taxon>
    </lineage>
</organism>
<feature type="binding site" evidence="5">
    <location>
        <begin position="25"/>
        <end position="29"/>
    </location>
    <ligand>
        <name>ATP</name>
        <dbReference type="ChEBI" id="CHEBI:30616"/>
    </ligand>
</feature>
<comment type="similarity">
    <text evidence="5">Belongs to the ATP:guanido phosphotransferase family.</text>
</comment>
<sequence length="360" mass="39774">MRTSFEEFLVETLGAPAESFPCALGVRVRLARNLAGMPFPCRADAAVRSAAAEKIAAAAERLPAFGDAFRFDVPLLSAPRRNFLVERHFISPDLDGAGSGVLISRFRDAALMFNEEDHLRLQVFAGGNDFGAAWAKAREIDRALAETLDFAFSEKYGFLTSCPTNAGTGLRISVMLHLPGFVMEGQMEKILRALDAVGLTARGCFGEDSETRGCIFQISNEHTLGISEAETLALMRRWTDDIVEQELAARRRIFARERGRFADRIARAYGTLRFAVALSSDEATELLSLLRAACDANLFPAGTRERVDELLLETGSAHIACRASLRGEFCDAERENLLRGRMFRETLSAVRPPRFPDFLK</sequence>
<feature type="binding site" evidence="5">
    <location>
        <position position="88"/>
    </location>
    <ligand>
        <name>ATP</name>
        <dbReference type="ChEBI" id="CHEBI:30616"/>
    </ligand>
</feature>
<keyword evidence="2 5" id="KW-0547">Nucleotide-binding</keyword>
<name>A0A9D1T2J7_9BACT</name>
<feature type="domain" description="Phosphagen kinase C-terminal" evidence="6">
    <location>
        <begin position="22"/>
        <end position="249"/>
    </location>
</feature>
<gene>
    <name evidence="7" type="ORF">IAC75_06765</name>
</gene>
<keyword evidence="4 5" id="KW-0067">ATP-binding</keyword>
<dbReference type="InterPro" id="IPR014746">
    <property type="entry name" value="Gln_synth/guanido_kin_cat_dom"/>
</dbReference>